<comment type="subcellular location">
    <subcellularLocation>
        <location evidence="1">Membrane</location>
        <topology evidence="1">Multi-pass membrane protein</topology>
    </subcellularLocation>
</comment>
<dbReference type="EMBL" id="JBHSLF010000021">
    <property type="protein sequence ID" value="MFC5344533.1"/>
    <property type="molecule type" value="Genomic_DNA"/>
</dbReference>
<evidence type="ECO:0000256" key="7">
    <source>
        <dbReference type="ARBA" id="ARBA00022723"/>
    </source>
</evidence>
<sequence length="315" mass="33787">MTAARGQEGWPPPALDPAGPMAGPLNTLSWVLIAMVVVVTLVVLVSLWLALFGPRKWRKTLGGERMILVAGFAFPAVVLTGLLIYGLTTTRQLSAAPQPGEMRIRVTGEMWWWRVAYLDDQGNEVLQDANEVHIPVGRPVVFELDSADVIHSFWVPRLGGKMDMIPGRRNYLRLQADEAGAFGGQCAEYCGGPHALMGLVVVAHEPAEFEAWRARAAQPAAPTALPSGAAVFDRAGCGACHTVRGTTFNGMAGPDLTHVGSRRTLGAGILPNNQGTMAGWISDSQAIKPGNRMPAYPVLTGQELRDVSAYLESLK</sequence>
<dbReference type="Pfam" id="PF00034">
    <property type="entry name" value="Cytochrom_C"/>
    <property type="match status" value="1"/>
</dbReference>
<evidence type="ECO:0000256" key="9">
    <source>
        <dbReference type="ARBA" id="ARBA00022989"/>
    </source>
</evidence>
<dbReference type="CDD" id="cd04213">
    <property type="entry name" value="CuRO_CcO_Caa3_II"/>
    <property type="match status" value="1"/>
</dbReference>
<keyword evidence="3" id="KW-0813">Transport</keyword>
<keyword evidence="9 17" id="KW-1133">Transmembrane helix</keyword>
<evidence type="ECO:0000256" key="5">
    <source>
        <dbReference type="ARBA" id="ARBA00022660"/>
    </source>
</evidence>
<evidence type="ECO:0000256" key="2">
    <source>
        <dbReference type="ARBA" id="ARBA00007866"/>
    </source>
</evidence>
<dbReference type="Gene3D" id="2.60.40.420">
    <property type="entry name" value="Cupredoxins - blue copper proteins"/>
    <property type="match status" value="1"/>
</dbReference>
<proteinExistence type="inferred from homology"/>
<comment type="similarity">
    <text evidence="2">Belongs to the cytochrome c oxidase subunit 2 family.</text>
</comment>
<dbReference type="PROSITE" id="PS00078">
    <property type="entry name" value="COX2"/>
    <property type="match status" value="1"/>
</dbReference>
<dbReference type="InterPro" id="IPR009056">
    <property type="entry name" value="Cyt_c-like_dom"/>
</dbReference>
<protein>
    <recommendedName>
        <fullName evidence="14">Cytochrome aa3 subunit 2</fullName>
    </recommendedName>
</protein>
<dbReference type="PANTHER" id="PTHR22888:SF9">
    <property type="entry name" value="CYTOCHROME C OXIDASE SUBUNIT 2"/>
    <property type="match status" value="1"/>
</dbReference>
<name>A0ABW0FUB2_9CAUL</name>
<evidence type="ECO:0000256" key="8">
    <source>
        <dbReference type="ARBA" id="ARBA00022982"/>
    </source>
</evidence>
<evidence type="ECO:0000256" key="6">
    <source>
        <dbReference type="ARBA" id="ARBA00022692"/>
    </source>
</evidence>
<feature type="domain" description="Cytochrome c" evidence="19">
    <location>
        <begin position="223"/>
        <end position="315"/>
    </location>
</feature>
<keyword evidence="6 17" id="KW-0812">Transmembrane</keyword>
<gene>
    <name evidence="20" type="primary">coxB</name>
    <name evidence="20" type="ORF">ACFPIE_11460</name>
</gene>
<evidence type="ECO:0000256" key="14">
    <source>
        <dbReference type="ARBA" id="ARBA00031399"/>
    </source>
</evidence>
<dbReference type="Proteomes" id="UP001596152">
    <property type="component" value="Unassembled WGS sequence"/>
</dbReference>
<dbReference type="InterPro" id="IPR014222">
    <property type="entry name" value="Cyt_c_oxidase_su2"/>
</dbReference>
<evidence type="ECO:0000256" key="11">
    <source>
        <dbReference type="ARBA" id="ARBA00023008"/>
    </source>
</evidence>
<feature type="domain" description="Cytochrome oxidase subunit II copper A binding" evidence="18">
    <location>
        <begin position="99"/>
        <end position="215"/>
    </location>
</feature>
<keyword evidence="4 16" id="KW-0349">Heme</keyword>
<evidence type="ECO:0000313" key="21">
    <source>
        <dbReference type="Proteomes" id="UP001596152"/>
    </source>
</evidence>
<keyword evidence="8" id="KW-0249">Electron transport</keyword>
<evidence type="ECO:0000256" key="10">
    <source>
        <dbReference type="ARBA" id="ARBA00023004"/>
    </source>
</evidence>
<comment type="caution">
    <text evidence="20">The sequence shown here is derived from an EMBL/GenBank/DDBJ whole genome shotgun (WGS) entry which is preliminary data.</text>
</comment>
<evidence type="ECO:0000256" key="3">
    <source>
        <dbReference type="ARBA" id="ARBA00022448"/>
    </source>
</evidence>
<evidence type="ECO:0000313" key="20">
    <source>
        <dbReference type="EMBL" id="MFC5344533.1"/>
    </source>
</evidence>
<reference evidence="21" key="1">
    <citation type="journal article" date="2019" name="Int. J. Syst. Evol. Microbiol.">
        <title>The Global Catalogue of Microorganisms (GCM) 10K type strain sequencing project: providing services to taxonomists for standard genome sequencing and annotation.</title>
        <authorList>
            <consortium name="The Broad Institute Genomics Platform"/>
            <consortium name="The Broad Institute Genome Sequencing Center for Infectious Disease"/>
            <person name="Wu L."/>
            <person name="Ma J."/>
        </authorList>
    </citation>
    <scope>NUCLEOTIDE SEQUENCE [LARGE SCALE GENOMIC DNA]</scope>
    <source>
        <strain evidence="21">JCM 12125</strain>
    </source>
</reference>
<keyword evidence="21" id="KW-1185">Reference proteome</keyword>
<keyword evidence="12 17" id="KW-0472">Membrane</keyword>
<dbReference type="InterPro" id="IPR045187">
    <property type="entry name" value="CcO_II"/>
</dbReference>
<evidence type="ECO:0000256" key="17">
    <source>
        <dbReference type="SAM" id="Phobius"/>
    </source>
</evidence>
<evidence type="ECO:0000256" key="16">
    <source>
        <dbReference type="PROSITE-ProRule" id="PRU00433"/>
    </source>
</evidence>
<evidence type="ECO:0000259" key="19">
    <source>
        <dbReference type="PROSITE" id="PS51007"/>
    </source>
</evidence>
<dbReference type="RefSeq" id="WP_374036157.1">
    <property type="nucleotide sequence ID" value="NZ_CP169082.1"/>
</dbReference>
<feature type="transmembrane region" description="Helical" evidence="17">
    <location>
        <begin position="30"/>
        <end position="54"/>
    </location>
</feature>
<dbReference type="InterPro" id="IPR001505">
    <property type="entry name" value="Copper_CuA"/>
</dbReference>
<dbReference type="PANTHER" id="PTHR22888">
    <property type="entry name" value="CYTOCHROME C OXIDASE, SUBUNIT II"/>
    <property type="match status" value="1"/>
</dbReference>
<dbReference type="SUPFAM" id="SSF49503">
    <property type="entry name" value="Cupredoxins"/>
    <property type="match status" value="1"/>
</dbReference>
<keyword evidence="5" id="KW-0679">Respiratory chain</keyword>
<feature type="transmembrane region" description="Helical" evidence="17">
    <location>
        <begin position="66"/>
        <end position="87"/>
    </location>
</feature>
<dbReference type="Pfam" id="PF00116">
    <property type="entry name" value="COX2"/>
    <property type="match status" value="1"/>
</dbReference>
<dbReference type="PROSITE" id="PS51007">
    <property type="entry name" value="CYTC"/>
    <property type="match status" value="1"/>
</dbReference>
<comment type="catalytic activity">
    <reaction evidence="15">
        <text>4 Fe(II)-[cytochrome c] + O2 + 8 H(+)(in) = 4 Fe(III)-[cytochrome c] + 2 H2O + 4 H(+)(out)</text>
        <dbReference type="Rhea" id="RHEA:11436"/>
        <dbReference type="Rhea" id="RHEA-COMP:10350"/>
        <dbReference type="Rhea" id="RHEA-COMP:14399"/>
        <dbReference type="ChEBI" id="CHEBI:15377"/>
        <dbReference type="ChEBI" id="CHEBI:15378"/>
        <dbReference type="ChEBI" id="CHEBI:15379"/>
        <dbReference type="ChEBI" id="CHEBI:29033"/>
        <dbReference type="ChEBI" id="CHEBI:29034"/>
        <dbReference type="EC" id="7.1.1.9"/>
    </reaction>
</comment>
<dbReference type="PROSITE" id="PS50857">
    <property type="entry name" value="COX2_CUA"/>
    <property type="match status" value="1"/>
</dbReference>
<organism evidence="20 21">
    <name type="scientific">Brevundimonas staleyi</name>
    <dbReference type="NCBI Taxonomy" id="74326"/>
    <lineage>
        <taxon>Bacteria</taxon>
        <taxon>Pseudomonadati</taxon>
        <taxon>Pseudomonadota</taxon>
        <taxon>Alphaproteobacteria</taxon>
        <taxon>Caulobacterales</taxon>
        <taxon>Caulobacteraceae</taxon>
        <taxon>Brevundimonas</taxon>
    </lineage>
</organism>
<dbReference type="InterPro" id="IPR002429">
    <property type="entry name" value="CcO_II-like_C"/>
</dbReference>
<dbReference type="InterPro" id="IPR008972">
    <property type="entry name" value="Cupredoxin"/>
</dbReference>
<keyword evidence="10 16" id="KW-0408">Iron</keyword>
<evidence type="ECO:0000256" key="1">
    <source>
        <dbReference type="ARBA" id="ARBA00004141"/>
    </source>
</evidence>
<dbReference type="SUPFAM" id="SSF46626">
    <property type="entry name" value="Cytochrome c"/>
    <property type="match status" value="1"/>
</dbReference>
<keyword evidence="11" id="KW-0186">Copper</keyword>
<dbReference type="NCBIfam" id="TIGR02866">
    <property type="entry name" value="CoxB"/>
    <property type="match status" value="1"/>
</dbReference>
<dbReference type="InterPro" id="IPR036909">
    <property type="entry name" value="Cyt_c-like_dom_sf"/>
</dbReference>
<evidence type="ECO:0000256" key="12">
    <source>
        <dbReference type="ARBA" id="ARBA00023136"/>
    </source>
</evidence>
<keyword evidence="7 16" id="KW-0479">Metal-binding</keyword>
<evidence type="ECO:0000256" key="15">
    <source>
        <dbReference type="ARBA" id="ARBA00047816"/>
    </source>
</evidence>
<dbReference type="InterPro" id="IPR034236">
    <property type="entry name" value="CuRO_CcO_Caa3_II"/>
</dbReference>
<evidence type="ECO:0000259" key="18">
    <source>
        <dbReference type="PROSITE" id="PS50857"/>
    </source>
</evidence>
<accession>A0ABW0FUB2</accession>
<comment type="function">
    <text evidence="13">Subunits I and II form the functional core of the enzyme complex. Electrons originating in cytochrome c are transferred via heme a and Cu(A) to the binuclear center formed by heme a3 and Cu(B).</text>
</comment>
<evidence type="ECO:0000256" key="13">
    <source>
        <dbReference type="ARBA" id="ARBA00024688"/>
    </source>
</evidence>
<evidence type="ECO:0000256" key="4">
    <source>
        <dbReference type="ARBA" id="ARBA00022617"/>
    </source>
</evidence>